<dbReference type="Gene3D" id="3.40.47.10">
    <property type="match status" value="1"/>
</dbReference>
<dbReference type="AlphaFoldDB" id="A0A917CGH1"/>
<dbReference type="GO" id="GO:0016746">
    <property type="term" value="F:acyltransferase activity"/>
    <property type="evidence" value="ECO:0007669"/>
    <property type="project" value="InterPro"/>
</dbReference>
<gene>
    <name evidence="1" type="ORF">GCM10010912_36290</name>
</gene>
<sequence>MERDLSHEGAYENKFDAAKVLLTTSCTHDGKGAENLIIPAGGLKEPISNLNKEETEDTFGNVRSRCDLYMNGPEIFNFTLKEIPEAIQRVTC</sequence>
<accession>A0A917CGH1</accession>
<evidence type="ECO:0000313" key="1">
    <source>
        <dbReference type="EMBL" id="GGF87781.1"/>
    </source>
</evidence>
<keyword evidence="2" id="KW-1185">Reference proteome</keyword>
<dbReference type="EMBL" id="BMKR01000014">
    <property type="protein sequence ID" value="GGF87781.1"/>
    <property type="molecule type" value="Genomic_DNA"/>
</dbReference>
<dbReference type="InterPro" id="IPR016039">
    <property type="entry name" value="Thiolase-like"/>
</dbReference>
<protein>
    <submittedName>
        <fullName evidence="1">Uncharacterized protein</fullName>
    </submittedName>
</protein>
<dbReference type="RefSeq" id="WP_189027278.1">
    <property type="nucleotide sequence ID" value="NZ_BMKR01000014.1"/>
</dbReference>
<reference evidence="1" key="1">
    <citation type="journal article" date="2014" name="Int. J. Syst. Evol. Microbiol.">
        <title>Complete genome sequence of Corynebacterium casei LMG S-19264T (=DSM 44701T), isolated from a smear-ripened cheese.</title>
        <authorList>
            <consortium name="US DOE Joint Genome Institute (JGI-PGF)"/>
            <person name="Walter F."/>
            <person name="Albersmeier A."/>
            <person name="Kalinowski J."/>
            <person name="Ruckert C."/>
        </authorList>
    </citation>
    <scope>NUCLEOTIDE SEQUENCE</scope>
    <source>
        <strain evidence="1">CGMCC 1.16134</strain>
    </source>
</reference>
<name>A0A917CGH1_9BACL</name>
<organism evidence="1 2">
    <name type="scientific">Paenibacillus albidus</name>
    <dbReference type="NCBI Taxonomy" id="2041023"/>
    <lineage>
        <taxon>Bacteria</taxon>
        <taxon>Bacillati</taxon>
        <taxon>Bacillota</taxon>
        <taxon>Bacilli</taxon>
        <taxon>Bacillales</taxon>
        <taxon>Paenibacillaceae</taxon>
        <taxon>Paenibacillus</taxon>
    </lineage>
</organism>
<proteinExistence type="predicted"/>
<reference evidence="1" key="2">
    <citation type="submission" date="2020-09" db="EMBL/GenBank/DDBJ databases">
        <authorList>
            <person name="Sun Q."/>
            <person name="Zhou Y."/>
        </authorList>
    </citation>
    <scope>NUCLEOTIDE SEQUENCE</scope>
    <source>
        <strain evidence="1">CGMCC 1.16134</strain>
    </source>
</reference>
<evidence type="ECO:0000313" key="2">
    <source>
        <dbReference type="Proteomes" id="UP000637643"/>
    </source>
</evidence>
<comment type="caution">
    <text evidence="1">The sequence shown here is derived from an EMBL/GenBank/DDBJ whole genome shotgun (WGS) entry which is preliminary data.</text>
</comment>
<dbReference type="Proteomes" id="UP000637643">
    <property type="component" value="Unassembled WGS sequence"/>
</dbReference>